<protein>
    <submittedName>
        <fullName evidence="2">Uncharacterized protein</fullName>
    </submittedName>
</protein>
<name>A0A1A0MP72_MYCMU</name>
<proteinExistence type="predicted"/>
<dbReference type="OrthoDB" id="4636544at2"/>
<dbReference type="Proteomes" id="UP000093962">
    <property type="component" value="Unassembled WGS sequence"/>
</dbReference>
<evidence type="ECO:0000313" key="2">
    <source>
        <dbReference type="EMBL" id="OBA86871.1"/>
    </source>
</evidence>
<dbReference type="RefSeq" id="WP_064859220.1">
    <property type="nucleotide sequence ID" value="NZ_SDLO01000003.1"/>
</dbReference>
<reference evidence="3 5" key="2">
    <citation type="submission" date="2019-01" db="EMBL/GenBank/DDBJ databases">
        <title>High-quality-draft genome sequences of five non-tuberculosis mycobacteriaceae isolated from a nosocomial environment.</title>
        <authorList>
            <person name="Tiago I."/>
            <person name="Alarico S."/>
            <person name="Pereira S.G."/>
            <person name="Coelho C."/>
            <person name="Maranha A."/>
            <person name="Empadinhas N."/>
        </authorList>
    </citation>
    <scope>NUCLEOTIDE SEQUENCE [LARGE SCALE GENOMIC DNA]</scope>
    <source>
        <strain evidence="3 5">24AIII</strain>
    </source>
</reference>
<evidence type="ECO:0000313" key="4">
    <source>
        <dbReference type="Proteomes" id="UP000093962"/>
    </source>
</evidence>
<organism evidence="2 4">
    <name type="scientific">Mycolicibacterium mucogenicum</name>
    <name type="common">Mycobacterium mucogenicum</name>
    <dbReference type="NCBI Taxonomy" id="56689"/>
    <lineage>
        <taxon>Bacteria</taxon>
        <taxon>Bacillati</taxon>
        <taxon>Actinomycetota</taxon>
        <taxon>Actinomycetes</taxon>
        <taxon>Mycobacteriales</taxon>
        <taxon>Mycobacteriaceae</taxon>
        <taxon>Mycolicibacterium</taxon>
    </lineage>
</organism>
<comment type="caution">
    <text evidence="2">The sequence shown here is derived from an EMBL/GenBank/DDBJ whole genome shotgun (WGS) entry which is preliminary data.</text>
</comment>
<dbReference type="Proteomes" id="UP000294929">
    <property type="component" value="Unassembled WGS sequence"/>
</dbReference>
<feature type="region of interest" description="Disordered" evidence="1">
    <location>
        <begin position="1"/>
        <end position="38"/>
    </location>
</feature>
<reference evidence="2 4" key="1">
    <citation type="submission" date="2016-06" db="EMBL/GenBank/DDBJ databases">
        <authorList>
            <person name="Kjaerup R.B."/>
            <person name="Dalgaard T.S."/>
            <person name="Juul-Madsen H.R."/>
        </authorList>
    </citation>
    <scope>NUCLEOTIDE SEQUENCE [LARGE SCALE GENOMIC DNA]</scope>
    <source>
        <strain evidence="2 4">1199456.5</strain>
    </source>
</reference>
<evidence type="ECO:0000256" key="1">
    <source>
        <dbReference type="SAM" id="MobiDB-lite"/>
    </source>
</evidence>
<sequence>MAWNRTPIRDGQWKVPVHPKKQTQALEQDDAAGGRAQRIMPDSGALGRVVLRRQYNRIYAELRWQVKKKRCAEYLGGVSADTRAANLAAAWQYAHDHGLTAASTSATADDAGT</sequence>
<dbReference type="AlphaFoldDB" id="A0A1A0MP72"/>
<evidence type="ECO:0000313" key="5">
    <source>
        <dbReference type="Proteomes" id="UP000294929"/>
    </source>
</evidence>
<evidence type="ECO:0000313" key="3">
    <source>
        <dbReference type="EMBL" id="TDK92313.1"/>
    </source>
</evidence>
<accession>A0A1A0MP72</accession>
<gene>
    <name evidence="2" type="ORF">A5642_21760</name>
    <name evidence="3" type="ORF">EUA03_04065</name>
</gene>
<dbReference type="EMBL" id="LZSF01000134">
    <property type="protein sequence ID" value="OBA86871.1"/>
    <property type="molecule type" value="Genomic_DNA"/>
</dbReference>
<dbReference type="EMBL" id="SDLO01000003">
    <property type="protein sequence ID" value="TDK92313.1"/>
    <property type="molecule type" value="Genomic_DNA"/>
</dbReference>